<sequence length="132" mass="15344">MSRDLMEVAVNLQKKYNKINELYELTKQMQESLYRNDIYSLKIIVKMRSEAMLEVDKIDTSRQELIDSFLENERAAILNSMSVKAKPEELTTPALKKINDIYMNTRKTLEKTIALDKIVNIKANKGNSNHAY</sequence>
<organism evidence="1">
    <name type="scientific">bioreactor metagenome</name>
    <dbReference type="NCBI Taxonomy" id="1076179"/>
    <lineage>
        <taxon>unclassified sequences</taxon>
        <taxon>metagenomes</taxon>
        <taxon>ecological metagenomes</taxon>
    </lineage>
</organism>
<evidence type="ECO:0000313" key="1">
    <source>
        <dbReference type="EMBL" id="MPN32454.1"/>
    </source>
</evidence>
<proteinExistence type="predicted"/>
<accession>A0A645H849</accession>
<name>A0A645H849_9ZZZZ</name>
<reference evidence="1" key="1">
    <citation type="submission" date="2019-08" db="EMBL/GenBank/DDBJ databases">
        <authorList>
            <person name="Kucharzyk K."/>
            <person name="Murdoch R.W."/>
            <person name="Higgins S."/>
            <person name="Loffler F."/>
        </authorList>
    </citation>
    <scope>NUCLEOTIDE SEQUENCE</scope>
</reference>
<gene>
    <name evidence="1" type="ORF">SDC9_179932</name>
</gene>
<comment type="caution">
    <text evidence="1">The sequence shown here is derived from an EMBL/GenBank/DDBJ whole genome shotgun (WGS) entry which is preliminary data.</text>
</comment>
<dbReference type="AlphaFoldDB" id="A0A645H849"/>
<protein>
    <submittedName>
        <fullName evidence="1">Uncharacterized protein</fullName>
    </submittedName>
</protein>
<dbReference type="EMBL" id="VSSQ01084476">
    <property type="protein sequence ID" value="MPN32454.1"/>
    <property type="molecule type" value="Genomic_DNA"/>
</dbReference>